<dbReference type="PROSITE" id="PS00178">
    <property type="entry name" value="AA_TRNA_LIGASE_I"/>
    <property type="match status" value="1"/>
</dbReference>
<feature type="binding site" evidence="8">
    <location>
        <begin position="17"/>
        <end position="18"/>
    </location>
    <ligand>
        <name>ATP</name>
        <dbReference type="ChEBI" id="CHEBI:30616"/>
    </ligand>
</feature>
<comment type="subunit">
    <text evidence="8">Homodimer.</text>
</comment>
<dbReference type="GO" id="GO:0006436">
    <property type="term" value="P:tryptophanyl-tRNA aminoacylation"/>
    <property type="evidence" value="ECO:0007669"/>
    <property type="project" value="UniProtKB-UniRule"/>
</dbReference>
<dbReference type="NCBIfam" id="TIGR00233">
    <property type="entry name" value="trpS"/>
    <property type="match status" value="1"/>
</dbReference>
<dbReference type="AlphaFoldDB" id="M2P704"/>
<gene>
    <name evidence="8" type="primary">trpS</name>
    <name evidence="10" type="ORF">HMPREF9943_01704</name>
</gene>
<evidence type="ECO:0000256" key="5">
    <source>
        <dbReference type="ARBA" id="ARBA00022917"/>
    </source>
</evidence>
<sequence length="335" mass="38058">MKRMLSGIKPTGRVTLGNYIGAIKPFVNYQNEYEMIIFIANLHSMTIYQEPKILRQNTKDLIALYLAAGLDPEKVTLFLQSDILEHAQLGWYLGCMVNMGELSRMTQYKLQIEKSKDKKDASIGAGIFNYPSLMNADILMYDPDYVPVGDDQKQHVELARNIAERFNSRYSDTFKLPEPLTPKVGGRIMSLQDPLSKMSKSDPTGKGCIYILDPINISKKKIMSAVTDSDSHIYYDKINKPGISNLLEIYSILSNRSISDLEESYKDKGYGEFKKDLAEITGLELQKIQDKYNEIIQGDYIENILNQGAEHARSIARKKLAKVERKIGITINKKH</sequence>
<dbReference type="PRINTS" id="PR01039">
    <property type="entry name" value="TRNASYNTHTRP"/>
</dbReference>
<dbReference type="PATRIC" id="fig|999415.3.peg.1731"/>
<evidence type="ECO:0000256" key="8">
    <source>
        <dbReference type="HAMAP-Rule" id="MF_00140"/>
    </source>
</evidence>
<evidence type="ECO:0000313" key="10">
    <source>
        <dbReference type="EMBL" id="EMD16032.1"/>
    </source>
</evidence>
<dbReference type="InterPro" id="IPR024109">
    <property type="entry name" value="Trp-tRNA-ligase_bac-type"/>
</dbReference>
<dbReference type="RefSeq" id="WP_004804078.1">
    <property type="nucleotide sequence ID" value="NZ_KB446649.1"/>
</dbReference>
<dbReference type="OrthoDB" id="9801042at2"/>
<dbReference type="GO" id="GO:0004830">
    <property type="term" value="F:tryptophan-tRNA ligase activity"/>
    <property type="evidence" value="ECO:0007669"/>
    <property type="project" value="UniProtKB-UniRule"/>
</dbReference>
<comment type="catalytic activity">
    <reaction evidence="7 8">
        <text>tRNA(Trp) + L-tryptophan + ATP = L-tryptophyl-tRNA(Trp) + AMP + diphosphate + H(+)</text>
        <dbReference type="Rhea" id="RHEA:24080"/>
        <dbReference type="Rhea" id="RHEA-COMP:9671"/>
        <dbReference type="Rhea" id="RHEA-COMP:9705"/>
        <dbReference type="ChEBI" id="CHEBI:15378"/>
        <dbReference type="ChEBI" id="CHEBI:30616"/>
        <dbReference type="ChEBI" id="CHEBI:33019"/>
        <dbReference type="ChEBI" id="CHEBI:57912"/>
        <dbReference type="ChEBI" id="CHEBI:78442"/>
        <dbReference type="ChEBI" id="CHEBI:78535"/>
        <dbReference type="ChEBI" id="CHEBI:456215"/>
        <dbReference type="EC" id="6.1.1.2"/>
    </reaction>
</comment>
<dbReference type="Proteomes" id="UP000011758">
    <property type="component" value="Unassembled WGS sequence"/>
</dbReference>
<dbReference type="STRING" id="999415.HMPREF9943_01704"/>
<protein>
    <recommendedName>
        <fullName evidence="8">Tryptophan--tRNA ligase</fullName>
        <ecNumber evidence="8">6.1.1.2</ecNumber>
    </recommendedName>
    <alternativeName>
        <fullName evidence="8">Tryptophanyl-tRNA synthetase</fullName>
        <shortName evidence="8">TrpRS</shortName>
    </alternativeName>
</protein>
<organism evidence="10 11">
    <name type="scientific">Eggerthia catenaformis OT 569 = DSM 20559</name>
    <dbReference type="NCBI Taxonomy" id="999415"/>
    <lineage>
        <taxon>Bacteria</taxon>
        <taxon>Bacillati</taxon>
        <taxon>Bacillota</taxon>
        <taxon>Erysipelotrichia</taxon>
        <taxon>Erysipelotrichales</taxon>
        <taxon>Coprobacillaceae</taxon>
        <taxon>Eggerthia</taxon>
    </lineage>
</organism>
<evidence type="ECO:0000256" key="2">
    <source>
        <dbReference type="ARBA" id="ARBA00022598"/>
    </source>
</evidence>
<keyword evidence="3 8" id="KW-0547">Nucleotide-binding</keyword>
<dbReference type="InterPro" id="IPR014729">
    <property type="entry name" value="Rossmann-like_a/b/a_fold"/>
</dbReference>
<comment type="similarity">
    <text evidence="1 8 9">Belongs to the class-I aminoacyl-tRNA synthetase family.</text>
</comment>
<dbReference type="HAMAP" id="MF_00140_B">
    <property type="entry name" value="Trp_tRNA_synth_B"/>
    <property type="match status" value="1"/>
</dbReference>
<keyword evidence="4 8" id="KW-0067">ATP-binding</keyword>
<comment type="caution">
    <text evidence="10">The sequence shown here is derived from an EMBL/GenBank/DDBJ whole genome shotgun (WGS) entry which is preliminary data.</text>
</comment>
<feature type="binding site" evidence="8">
    <location>
        <position position="188"/>
    </location>
    <ligand>
        <name>ATP</name>
        <dbReference type="ChEBI" id="CHEBI:30616"/>
    </ligand>
</feature>
<dbReference type="Gene3D" id="3.40.50.620">
    <property type="entry name" value="HUPs"/>
    <property type="match status" value="1"/>
</dbReference>
<dbReference type="InterPro" id="IPR001412">
    <property type="entry name" value="aa-tRNA-synth_I_CS"/>
</dbReference>
<dbReference type="EMBL" id="AGEJ01000025">
    <property type="protein sequence ID" value="EMD16032.1"/>
    <property type="molecule type" value="Genomic_DNA"/>
</dbReference>
<dbReference type="EC" id="6.1.1.2" evidence="8"/>
<dbReference type="InterPro" id="IPR050203">
    <property type="entry name" value="Trp-tRNA_synthetase"/>
</dbReference>
<dbReference type="PANTHER" id="PTHR43766:SF1">
    <property type="entry name" value="TRYPTOPHAN--TRNA LIGASE, MITOCHONDRIAL"/>
    <property type="match status" value="1"/>
</dbReference>
<reference evidence="10 11" key="1">
    <citation type="submission" date="2013-02" db="EMBL/GenBank/DDBJ databases">
        <title>The Genome Sequence of Lactobacillus catenaformis F0143.</title>
        <authorList>
            <consortium name="The Broad Institute Genome Sequencing Platform"/>
            <person name="Earl A."/>
            <person name="Ward D."/>
            <person name="Feldgarden M."/>
            <person name="Gevers D."/>
            <person name="Izard J."/>
            <person name="Blanton J.M."/>
            <person name="Mathney J."/>
            <person name="Dewhirst F.E."/>
            <person name="Young S.K."/>
            <person name="Zeng Q."/>
            <person name="Gargeya S."/>
            <person name="Fitzgerald M."/>
            <person name="Haas B."/>
            <person name="Abouelleil A."/>
            <person name="Alvarado L."/>
            <person name="Arachchi H.M."/>
            <person name="Berlin A."/>
            <person name="Chapman S.B."/>
            <person name="Gearin G."/>
            <person name="Goldberg J."/>
            <person name="Griggs A."/>
            <person name="Gujja S."/>
            <person name="Hansen M."/>
            <person name="Heiman D."/>
            <person name="Howarth C."/>
            <person name="Larimer J."/>
            <person name="Lui A."/>
            <person name="MacDonald P.J.P."/>
            <person name="McCowen C."/>
            <person name="Montmayeur A."/>
            <person name="Murphy C."/>
            <person name="Neiman D."/>
            <person name="Pearson M."/>
            <person name="Priest M."/>
            <person name="Roberts A."/>
            <person name="Saif S."/>
            <person name="Shea T."/>
            <person name="Sisk P."/>
            <person name="Stolte C."/>
            <person name="Sykes S."/>
            <person name="Wortman J."/>
            <person name="Nusbaum C."/>
            <person name="Birren B."/>
        </authorList>
    </citation>
    <scope>NUCLEOTIDE SEQUENCE [LARGE SCALE GENOMIC DNA]</scope>
    <source>
        <strain evidence="10 11">OT 569</strain>
    </source>
</reference>
<evidence type="ECO:0000313" key="11">
    <source>
        <dbReference type="Proteomes" id="UP000011758"/>
    </source>
</evidence>
<evidence type="ECO:0000256" key="9">
    <source>
        <dbReference type="RuleBase" id="RU363036"/>
    </source>
</evidence>
<feature type="binding site" evidence="8">
    <location>
        <begin position="9"/>
        <end position="11"/>
    </location>
    <ligand>
        <name>ATP</name>
        <dbReference type="ChEBI" id="CHEBI:30616"/>
    </ligand>
</feature>
<feature type="binding site" evidence="8">
    <location>
        <position position="137"/>
    </location>
    <ligand>
        <name>L-tryptophan</name>
        <dbReference type="ChEBI" id="CHEBI:57912"/>
    </ligand>
</feature>
<dbReference type="PANTHER" id="PTHR43766">
    <property type="entry name" value="TRYPTOPHAN--TRNA LIGASE, MITOCHONDRIAL"/>
    <property type="match status" value="1"/>
</dbReference>
<evidence type="ECO:0000256" key="3">
    <source>
        <dbReference type="ARBA" id="ARBA00022741"/>
    </source>
</evidence>
<keyword evidence="2 8" id="KW-0436">Ligase</keyword>
<keyword evidence="8" id="KW-0963">Cytoplasm</keyword>
<comment type="function">
    <text evidence="8">Catalyzes the attachment of tryptophan to tRNA(Trp).</text>
</comment>
<evidence type="ECO:0000256" key="4">
    <source>
        <dbReference type="ARBA" id="ARBA00022840"/>
    </source>
</evidence>
<dbReference type="Pfam" id="PF00579">
    <property type="entry name" value="tRNA-synt_1b"/>
    <property type="match status" value="1"/>
</dbReference>
<dbReference type="InterPro" id="IPR002305">
    <property type="entry name" value="aa-tRNA-synth_Ic"/>
</dbReference>
<feature type="short sequence motif" description="'KMSKS' region" evidence="8">
    <location>
        <begin position="197"/>
        <end position="201"/>
    </location>
</feature>
<keyword evidence="11" id="KW-1185">Reference proteome</keyword>
<proteinExistence type="inferred from homology"/>
<dbReference type="SUPFAM" id="SSF52374">
    <property type="entry name" value="Nucleotidylyl transferase"/>
    <property type="match status" value="1"/>
</dbReference>
<dbReference type="CDD" id="cd00806">
    <property type="entry name" value="TrpRS_core"/>
    <property type="match status" value="1"/>
</dbReference>
<dbReference type="GO" id="GO:0005524">
    <property type="term" value="F:ATP binding"/>
    <property type="evidence" value="ECO:0007669"/>
    <property type="project" value="UniProtKB-UniRule"/>
</dbReference>
<feature type="binding site" evidence="8">
    <location>
        <begin position="197"/>
        <end position="201"/>
    </location>
    <ligand>
        <name>ATP</name>
        <dbReference type="ChEBI" id="CHEBI:30616"/>
    </ligand>
</feature>
<dbReference type="Gene3D" id="1.10.240.10">
    <property type="entry name" value="Tyrosyl-Transfer RNA Synthetase"/>
    <property type="match status" value="1"/>
</dbReference>
<keyword evidence="6 8" id="KW-0030">Aminoacyl-tRNA synthetase</keyword>
<evidence type="ECO:0000256" key="1">
    <source>
        <dbReference type="ARBA" id="ARBA00005594"/>
    </source>
</evidence>
<dbReference type="GO" id="GO:0005829">
    <property type="term" value="C:cytosol"/>
    <property type="evidence" value="ECO:0007669"/>
    <property type="project" value="TreeGrafter"/>
</dbReference>
<evidence type="ECO:0000256" key="6">
    <source>
        <dbReference type="ARBA" id="ARBA00023146"/>
    </source>
</evidence>
<accession>M2P704</accession>
<keyword evidence="5 8" id="KW-0648">Protein biosynthesis</keyword>
<comment type="subcellular location">
    <subcellularLocation>
        <location evidence="8">Cytoplasm</location>
    </subcellularLocation>
</comment>
<feature type="binding site" evidence="8">
    <location>
        <begin position="149"/>
        <end position="151"/>
    </location>
    <ligand>
        <name>ATP</name>
        <dbReference type="ChEBI" id="CHEBI:30616"/>
    </ligand>
</feature>
<feature type="short sequence motif" description="'HIGH' region" evidence="8">
    <location>
        <begin position="10"/>
        <end position="18"/>
    </location>
</feature>
<dbReference type="InterPro" id="IPR002306">
    <property type="entry name" value="Trp-tRNA-ligase"/>
</dbReference>
<evidence type="ECO:0000256" key="7">
    <source>
        <dbReference type="ARBA" id="ARBA00049929"/>
    </source>
</evidence>
<dbReference type="FunFam" id="1.10.240.10:FF:000002">
    <property type="entry name" value="Tryptophan--tRNA ligase"/>
    <property type="match status" value="1"/>
</dbReference>
<name>M2P704_9FIRM</name>
<dbReference type="eggNOG" id="COG0180">
    <property type="taxonomic scope" value="Bacteria"/>
</dbReference>